<evidence type="ECO:0000313" key="3">
    <source>
        <dbReference type="Proteomes" id="UP000297861"/>
    </source>
</evidence>
<keyword evidence="1" id="KW-0732">Signal</keyword>
<organism evidence="2 3">
    <name type="scientific">Dysgonomonas capnocytophagoides</name>
    <dbReference type="NCBI Taxonomy" id="45254"/>
    <lineage>
        <taxon>Bacteria</taxon>
        <taxon>Pseudomonadati</taxon>
        <taxon>Bacteroidota</taxon>
        <taxon>Bacteroidia</taxon>
        <taxon>Bacteroidales</taxon>
        <taxon>Dysgonomonadaceae</taxon>
        <taxon>Dysgonomonas</taxon>
    </lineage>
</organism>
<dbReference type="PROSITE" id="PS51257">
    <property type="entry name" value="PROKAR_LIPOPROTEIN"/>
    <property type="match status" value="1"/>
</dbReference>
<feature type="chain" id="PRO_5021373290" evidence="1">
    <location>
        <begin position="24"/>
        <end position="151"/>
    </location>
</feature>
<proteinExistence type="predicted"/>
<feature type="signal peptide" evidence="1">
    <location>
        <begin position="1"/>
        <end position="23"/>
    </location>
</feature>
<dbReference type="AlphaFoldDB" id="A0A4Y8L8Q3"/>
<keyword evidence="3" id="KW-1185">Reference proteome</keyword>
<reference evidence="2 3" key="1">
    <citation type="submission" date="2019-03" db="EMBL/GenBank/DDBJ databases">
        <title>San Antonio Military Medical Center submission to MRSN (WRAIR), pending publication.</title>
        <authorList>
            <person name="Blyth D.M."/>
            <person name="Mccarthy S.L."/>
            <person name="Schall S.E."/>
            <person name="Stam J.A."/>
            <person name="Ong A.C."/>
            <person name="Mcgann P.T."/>
        </authorList>
    </citation>
    <scope>NUCLEOTIDE SEQUENCE [LARGE SCALE GENOMIC DNA]</scope>
    <source>
        <strain evidence="2 3">MRSN571793</strain>
    </source>
</reference>
<gene>
    <name evidence="2" type="ORF">E2605_00185</name>
</gene>
<comment type="caution">
    <text evidence="2">The sequence shown here is derived from an EMBL/GenBank/DDBJ whole genome shotgun (WGS) entry which is preliminary data.</text>
</comment>
<dbReference type="RefSeq" id="WP_026625035.1">
    <property type="nucleotide sequence ID" value="NZ_JAWZLG010000034.1"/>
</dbReference>
<accession>A0A4Y8L8Q3</accession>
<name>A0A4Y8L8Q3_9BACT</name>
<dbReference type="OrthoDB" id="136947at200643"/>
<evidence type="ECO:0000313" key="2">
    <source>
        <dbReference type="EMBL" id="TFD98534.1"/>
    </source>
</evidence>
<dbReference type="EMBL" id="SOML01000001">
    <property type="protein sequence ID" value="TFD98534.1"/>
    <property type="molecule type" value="Genomic_DNA"/>
</dbReference>
<dbReference type="Proteomes" id="UP000297861">
    <property type="component" value="Unassembled WGS sequence"/>
</dbReference>
<protein>
    <submittedName>
        <fullName evidence="2">Uncharacterized protein</fullName>
    </submittedName>
</protein>
<sequence>MKKTTIIYLLLILPMLTISSCSDDDKDSQTEIVTAEFILNGGAVWKSPKTDEVIKIIRSKAELDALIERTDATVEINYPDFTKYSILLASGFTSYGVSKVETRFIKYSDTKYTLFVDVYTNLTTVAEGYRIAALIPVLNSNVEVDKKAVIH</sequence>
<evidence type="ECO:0000256" key="1">
    <source>
        <dbReference type="SAM" id="SignalP"/>
    </source>
</evidence>